<dbReference type="AlphaFoldDB" id="A0A1G8TRL6"/>
<evidence type="ECO:0000313" key="3">
    <source>
        <dbReference type="Proteomes" id="UP000199050"/>
    </source>
</evidence>
<accession>A0A1G8TRL6</accession>
<dbReference type="InterPro" id="IPR011990">
    <property type="entry name" value="TPR-like_helical_dom_sf"/>
</dbReference>
<sequence>MKIRIKVKHLVLFLLLPLTLLAVFVFIRPSAGTDLSPAQQASADARTVLLQKLAASSGSARMQLIREKVVEPANVHSAYRFNVYAGGSMSQVNQIGEDEEVSPLLPADRIKLLEEYVQEGPADYSLQNAVKQLVYEYDAAGNAGDQADQAIAAAAQRVSSKSSAARELTLLRAERALNAGRFVQAGQLLEQAEFSVQYNESELDARAAWLQGRLLFTQGKGREALTLVNSALEEYRKIWAERDAALNPAGSGSQQNASGAGGVDGGDVDGGGTDGGGTDGGSKDGGNTDSGGSDGGGTGSSADGGGNNSGNNAAEQVYHASSSTEEQLVALQTALREAVKLGFNAPATLSGTLTKSDGTPVARAGIFLRAESELYHSVQSDSEPYQIVTDAEGRFQFSGVIPGFYQIQLGFSFEQIDGWTWPVQPDDWIELQAGSSVTHDITLQPLLELQSPVNSQVLTGDAVQFKWEAVDGAAYYNLSTTVEEKGSFFSYVTRQRITDNQVEIPVTELYNSGGFSTSSFSTVEGGEGWQSVSPASLLGFANPDSRFSWSIDAYDAQGHVITRSNGYRLKEETVGNLPFFYLKSRTMTAADKLVADQKLEEALEAYRNDYAGNPQDDHALKMLIHLLFAKHSYSRDAGTMDEAMTLLVKLVELRPDANFAFNLADYYLGRSDWSSYNKYHALYLELSSHEPDSYDRSQNGVALMYQGRLDEAREQLALAMEADPSHRFIGSYLAAELAAGQPLESVLELAKRYPQHSFSQGGYSWPLLIMELQAERAEAPAAFDKLLAEKLDAYLSRQDEALEQWAGEATPTALKRFIKAVLEVG</sequence>
<evidence type="ECO:0008006" key="4">
    <source>
        <dbReference type="Google" id="ProtNLM"/>
    </source>
</evidence>
<protein>
    <recommendedName>
        <fullName evidence="4">Carboxypeptidase regulatory-like domain-containing protein</fullName>
    </recommendedName>
</protein>
<dbReference type="EMBL" id="FNDX01000017">
    <property type="protein sequence ID" value="SDJ44168.1"/>
    <property type="molecule type" value="Genomic_DNA"/>
</dbReference>
<dbReference type="STRING" id="1174501.SAMN05216192_11759"/>
<proteinExistence type="predicted"/>
<feature type="compositionally biased region" description="Gly residues" evidence="1">
    <location>
        <begin position="259"/>
        <end position="308"/>
    </location>
</feature>
<evidence type="ECO:0000256" key="1">
    <source>
        <dbReference type="SAM" id="MobiDB-lite"/>
    </source>
</evidence>
<feature type="region of interest" description="Disordered" evidence="1">
    <location>
        <begin position="247"/>
        <end position="321"/>
    </location>
</feature>
<dbReference type="OrthoDB" id="1947780at2"/>
<gene>
    <name evidence="2" type="ORF">SAMN05216192_11759</name>
</gene>
<reference evidence="3" key="1">
    <citation type="submission" date="2016-10" db="EMBL/GenBank/DDBJ databases">
        <authorList>
            <person name="Varghese N."/>
            <person name="Submissions S."/>
        </authorList>
    </citation>
    <scope>NUCLEOTIDE SEQUENCE [LARGE SCALE GENOMIC DNA]</scope>
    <source>
        <strain evidence="3">CGMCC 1.11012</strain>
    </source>
</reference>
<organism evidence="2 3">
    <name type="scientific">Paenibacillus typhae</name>
    <dbReference type="NCBI Taxonomy" id="1174501"/>
    <lineage>
        <taxon>Bacteria</taxon>
        <taxon>Bacillati</taxon>
        <taxon>Bacillota</taxon>
        <taxon>Bacilli</taxon>
        <taxon>Bacillales</taxon>
        <taxon>Paenibacillaceae</taxon>
        <taxon>Paenibacillus</taxon>
    </lineage>
</organism>
<dbReference type="GO" id="GO:0030246">
    <property type="term" value="F:carbohydrate binding"/>
    <property type="evidence" value="ECO:0007669"/>
    <property type="project" value="InterPro"/>
</dbReference>
<dbReference type="Proteomes" id="UP000199050">
    <property type="component" value="Unassembled WGS sequence"/>
</dbReference>
<dbReference type="SUPFAM" id="SSF48452">
    <property type="entry name" value="TPR-like"/>
    <property type="match status" value="2"/>
</dbReference>
<feature type="compositionally biased region" description="Low complexity" evidence="1">
    <location>
        <begin position="249"/>
        <end position="258"/>
    </location>
</feature>
<dbReference type="InterPro" id="IPR013784">
    <property type="entry name" value="Carb-bd-like_fold"/>
</dbReference>
<dbReference type="RefSeq" id="WP_090715466.1">
    <property type="nucleotide sequence ID" value="NZ_CBCSKY010000024.1"/>
</dbReference>
<name>A0A1G8TRL6_9BACL</name>
<keyword evidence="3" id="KW-1185">Reference proteome</keyword>
<dbReference type="SUPFAM" id="SSF49452">
    <property type="entry name" value="Starch-binding domain-like"/>
    <property type="match status" value="1"/>
</dbReference>
<evidence type="ECO:0000313" key="2">
    <source>
        <dbReference type="EMBL" id="SDJ44168.1"/>
    </source>
</evidence>
<dbReference type="Gene3D" id="1.25.40.10">
    <property type="entry name" value="Tetratricopeptide repeat domain"/>
    <property type="match status" value="1"/>
</dbReference>